<dbReference type="GeneID" id="92008005"/>
<keyword evidence="2" id="KW-1185">Reference proteome</keyword>
<evidence type="ECO:0000313" key="2">
    <source>
        <dbReference type="Proteomes" id="UP001430584"/>
    </source>
</evidence>
<evidence type="ECO:0000313" key="1">
    <source>
        <dbReference type="EMBL" id="KAL0260235.1"/>
    </source>
</evidence>
<protein>
    <submittedName>
        <fullName evidence="1">Uncharacterized protein</fullName>
    </submittedName>
</protein>
<dbReference type="EMBL" id="JAJVCZ030000004">
    <property type="protein sequence ID" value="KAL0260235.1"/>
    <property type="molecule type" value="Genomic_DNA"/>
</dbReference>
<proteinExistence type="predicted"/>
<reference evidence="1 2" key="1">
    <citation type="submission" date="2024-02" db="EMBL/GenBank/DDBJ databases">
        <title>De novo assembly and annotation of 12 fungi associated with fruit tree decline syndrome in Ontario, Canada.</title>
        <authorList>
            <person name="Sulman M."/>
            <person name="Ellouze W."/>
            <person name="Ilyukhin E."/>
        </authorList>
    </citation>
    <scope>NUCLEOTIDE SEQUENCE [LARGE SCALE GENOMIC DNA]</scope>
    <source>
        <strain evidence="1 2">FDS-637</strain>
    </source>
</reference>
<name>A0ABR3CJ47_9PEZI</name>
<dbReference type="RefSeq" id="XP_066633264.1">
    <property type="nucleotide sequence ID" value="XM_066775383.1"/>
</dbReference>
<accession>A0ABR3CJ47</accession>
<dbReference type="Proteomes" id="UP001430584">
    <property type="component" value="Unassembled WGS sequence"/>
</dbReference>
<organism evidence="1 2">
    <name type="scientific">Diplodia seriata</name>
    <dbReference type="NCBI Taxonomy" id="420778"/>
    <lineage>
        <taxon>Eukaryota</taxon>
        <taxon>Fungi</taxon>
        <taxon>Dikarya</taxon>
        <taxon>Ascomycota</taxon>
        <taxon>Pezizomycotina</taxon>
        <taxon>Dothideomycetes</taxon>
        <taxon>Dothideomycetes incertae sedis</taxon>
        <taxon>Botryosphaeriales</taxon>
        <taxon>Botryosphaeriaceae</taxon>
        <taxon>Diplodia</taxon>
    </lineage>
</organism>
<gene>
    <name evidence="1" type="ORF">SLS55_003920</name>
</gene>
<sequence>MGLSTSWTPLVVDPCSIFNVEEDEGFMRGIRAPKREERQQVRRTDFFKARLMQIALVYITKERQDSIRSIDDVCAAFEKDTRERMEDTSYWRGVVDGTLIQVHKLSRSLGILGQSIRNVVEDRENVHMDYGVWT</sequence>
<comment type="caution">
    <text evidence="1">The sequence shown here is derived from an EMBL/GenBank/DDBJ whole genome shotgun (WGS) entry which is preliminary data.</text>
</comment>